<evidence type="ECO:0000313" key="6">
    <source>
        <dbReference type="Proteomes" id="UP000663903"/>
    </source>
</evidence>
<evidence type="ECO:0000259" key="4">
    <source>
        <dbReference type="PROSITE" id="PS50987"/>
    </source>
</evidence>
<proteinExistence type="predicted"/>
<dbReference type="InterPro" id="IPR011991">
    <property type="entry name" value="ArsR-like_HTH"/>
</dbReference>
<keyword evidence="3" id="KW-0804">Transcription</keyword>
<dbReference type="PANTHER" id="PTHR43132:SF9">
    <property type="entry name" value="ARSR FAMILY TRANSCRIPTIONAL REGULATORY PROTEIN"/>
    <property type="match status" value="1"/>
</dbReference>
<dbReference type="EMBL" id="CP071796">
    <property type="protein sequence ID" value="QTD44156.1"/>
    <property type="molecule type" value="Genomic_DNA"/>
</dbReference>
<dbReference type="PANTHER" id="PTHR43132">
    <property type="entry name" value="ARSENICAL RESISTANCE OPERON REPRESSOR ARSR-RELATED"/>
    <property type="match status" value="1"/>
</dbReference>
<dbReference type="Gene3D" id="1.10.10.10">
    <property type="entry name" value="Winged helix-like DNA-binding domain superfamily/Winged helix DNA-binding domain"/>
    <property type="match status" value="1"/>
</dbReference>
<dbReference type="KEGG" id="otd:J1M35_13585"/>
<dbReference type="Proteomes" id="UP000663903">
    <property type="component" value="Chromosome"/>
</dbReference>
<keyword evidence="6" id="KW-1185">Reference proteome</keyword>
<dbReference type="SUPFAM" id="SSF46785">
    <property type="entry name" value="Winged helix' DNA-binding domain"/>
    <property type="match status" value="1"/>
</dbReference>
<evidence type="ECO:0000313" key="5">
    <source>
        <dbReference type="EMBL" id="QTD44156.1"/>
    </source>
</evidence>
<protein>
    <submittedName>
        <fullName evidence="5">Winged helix-turn-helix transcriptional regulator</fullName>
    </submittedName>
</protein>
<keyword evidence="1" id="KW-0805">Transcription regulation</keyword>
<feature type="domain" description="HTH arsR-type" evidence="4">
    <location>
        <begin position="4"/>
        <end position="98"/>
    </location>
</feature>
<dbReference type="InterPro" id="IPR036390">
    <property type="entry name" value="WH_DNA-bd_sf"/>
</dbReference>
<keyword evidence="2" id="KW-0238">DNA-binding</keyword>
<evidence type="ECO:0000256" key="1">
    <source>
        <dbReference type="ARBA" id="ARBA00023015"/>
    </source>
</evidence>
<evidence type="ECO:0000256" key="2">
    <source>
        <dbReference type="ARBA" id="ARBA00023125"/>
    </source>
</evidence>
<evidence type="ECO:0000256" key="3">
    <source>
        <dbReference type="ARBA" id="ARBA00023163"/>
    </source>
</evidence>
<reference evidence="5" key="1">
    <citation type="submission" date="2021-03" db="EMBL/GenBank/DDBJ databases">
        <title>Ottowia sp. 27C isolated from the cloaca of a Giant Asian pond turtle (Heosemys grandis).</title>
        <authorList>
            <person name="Spergser J."/>
            <person name="Busse H.-J."/>
        </authorList>
    </citation>
    <scope>NUCLEOTIDE SEQUENCE</scope>
    <source>
        <strain evidence="5">27C</strain>
    </source>
</reference>
<dbReference type="InterPro" id="IPR001845">
    <property type="entry name" value="HTH_ArsR_DNA-bd_dom"/>
</dbReference>
<sequence length="121" mass="13172">MNKLPPEALEHVANYFRTLSEPTRLRVLNVLGTSELSVGEIAQLVDSSVANVSRHLAQMAQHGLVARESRGNSVYYRVADPTVNELCDLVCGSVARRFDQVVSAHAAFVASTAPARRRRAG</sequence>
<accession>A0A975CFJ3</accession>
<dbReference type="InterPro" id="IPR051011">
    <property type="entry name" value="Metal_resp_trans_reg"/>
</dbReference>
<dbReference type="RefSeq" id="WP_208007665.1">
    <property type="nucleotide sequence ID" value="NZ_CP071796.1"/>
</dbReference>
<dbReference type="SMART" id="SM00418">
    <property type="entry name" value="HTH_ARSR"/>
    <property type="match status" value="1"/>
</dbReference>
<dbReference type="PRINTS" id="PR00778">
    <property type="entry name" value="HTHARSR"/>
</dbReference>
<dbReference type="Pfam" id="PF12840">
    <property type="entry name" value="HTH_20"/>
    <property type="match status" value="1"/>
</dbReference>
<gene>
    <name evidence="5" type="ORF">J1M35_13585</name>
</gene>
<dbReference type="NCBIfam" id="NF033788">
    <property type="entry name" value="HTH_metalloreg"/>
    <property type="match status" value="1"/>
</dbReference>
<organism evidence="5 6">
    <name type="scientific">Ottowia testudinis</name>
    <dbReference type="NCBI Taxonomy" id="2816950"/>
    <lineage>
        <taxon>Bacteria</taxon>
        <taxon>Pseudomonadati</taxon>
        <taxon>Pseudomonadota</taxon>
        <taxon>Betaproteobacteria</taxon>
        <taxon>Burkholderiales</taxon>
        <taxon>Comamonadaceae</taxon>
        <taxon>Ottowia</taxon>
    </lineage>
</organism>
<dbReference type="AlphaFoldDB" id="A0A975CFJ3"/>
<dbReference type="GO" id="GO:0003700">
    <property type="term" value="F:DNA-binding transcription factor activity"/>
    <property type="evidence" value="ECO:0007669"/>
    <property type="project" value="InterPro"/>
</dbReference>
<dbReference type="PROSITE" id="PS50987">
    <property type="entry name" value="HTH_ARSR_2"/>
    <property type="match status" value="1"/>
</dbReference>
<dbReference type="InterPro" id="IPR036388">
    <property type="entry name" value="WH-like_DNA-bd_sf"/>
</dbReference>
<dbReference type="CDD" id="cd00090">
    <property type="entry name" value="HTH_ARSR"/>
    <property type="match status" value="1"/>
</dbReference>
<name>A0A975CFJ3_9BURK</name>
<dbReference type="GO" id="GO:0003677">
    <property type="term" value="F:DNA binding"/>
    <property type="evidence" value="ECO:0007669"/>
    <property type="project" value="UniProtKB-KW"/>
</dbReference>